<protein>
    <submittedName>
        <fullName evidence="1">DNA alkylation repair protein</fullName>
    </submittedName>
</protein>
<reference evidence="1" key="1">
    <citation type="submission" date="2022-04" db="EMBL/GenBank/DDBJ databases">
        <title>Corynebacterium kalidii LD5P10.</title>
        <authorList>
            <person name="Sun J.Q."/>
        </authorList>
    </citation>
    <scope>NUCLEOTIDE SEQUENCE</scope>
    <source>
        <strain evidence="1">LD5P10</strain>
    </source>
</reference>
<accession>A0A9X2B1V7</accession>
<comment type="caution">
    <text evidence="1">The sequence shown here is derived from an EMBL/GenBank/DDBJ whole genome shotgun (WGS) entry which is preliminary data.</text>
</comment>
<dbReference type="RefSeq" id="WP_244804201.1">
    <property type="nucleotide sequence ID" value="NZ_JALIEA010000012.1"/>
</dbReference>
<sequence>MSDETRAPADSADSAEAVGAVRDALSRLADPGILAVNQSHGDDHAVNLTKLREVAKQAGTGRRPAAKHELGQALWATGDSACRLVATLLLRPKQLDADTLDTMLREAGSPKVHGWLMSYVVTKSGSVDELRGRWFTDPDPVVASAGWALTTGRLVARPGEVDPAEVAELLDTIEATMVDSAERLQWAQNECLAQIGINYPGFRARAVSIGERLGVLKDYPTPKNCTSPYAPAWIAEMVSRRES</sequence>
<dbReference type="InterPro" id="IPR016024">
    <property type="entry name" value="ARM-type_fold"/>
</dbReference>
<dbReference type="SUPFAM" id="SSF48371">
    <property type="entry name" value="ARM repeat"/>
    <property type="match status" value="1"/>
</dbReference>
<dbReference type="AlphaFoldDB" id="A0A9X2B1V7"/>
<dbReference type="PANTHER" id="PTHR41291:SF1">
    <property type="entry name" value="DNA ALKYLATION REPAIR PROTEIN"/>
    <property type="match status" value="1"/>
</dbReference>
<evidence type="ECO:0000313" key="1">
    <source>
        <dbReference type="EMBL" id="MCJ7858479.1"/>
    </source>
</evidence>
<dbReference type="CDD" id="cd06561">
    <property type="entry name" value="AlkD_like"/>
    <property type="match status" value="1"/>
</dbReference>
<dbReference type="PANTHER" id="PTHR41291">
    <property type="entry name" value="DNA ALKYLATION REPAIR PROTEIN"/>
    <property type="match status" value="1"/>
</dbReference>
<dbReference type="Pfam" id="PF08713">
    <property type="entry name" value="DNA_alkylation"/>
    <property type="match status" value="1"/>
</dbReference>
<dbReference type="EMBL" id="JALIEA010000012">
    <property type="protein sequence ID" value="MCJ7858479.1"/>
    <property type="molecule type" value="Genomic_DNA"/>
</dbReference>
<name>A0A9X2B1V7_9CORY</name>
<dbReference type="InterPro" id="IPR014825">
    <property type="entry name" value="DNA_alkylation"/>
</dbReference>
<gene>
    <name evidence="1" type="ORF">MUN33_07080</name>
</gene>
<organism evidence="1 2">
    <name type="scientific">Corynebacterium kalidii</name>
    <dbReference type="NCBI Taxonomy" id="2931982"/>
    <lineage>
        <taxon>Bacteria</taxon>
        <taxon>Bacillati</taxon>
        <taxon>Actinomycetota</taxon>
        <taxon>Actinomycetes</taxon>
        <taxon>Mycobacteriales</taxon>
        <taxon>Corynebacteriaceae</taxon>
        <taxon>Corynebacterium</taxon>
    </lineage>
</organism>
<proteinExistence type="predicted"/>
<evidence type="ECO:0000313" key="2">
    <source>
        <dbReference type="Proteomes" id="UP001139207"/>
    </source>
</evidence>
<keyword evidence="2" id="KW-1185">Reference proteome</keyword>
<dbReference type="Proteomes" id="UP001139207">
    <property type="component" value="Unassembled WGS sequence"/>
</dbReference>